<reference evidence="2 3" key="1">
    <citation type="journal article" date="2021" name="Genome Biol. Evol.">
        <title>Complete Genome Sequencing of a Novel Gloeobacter Species from a Waterfall Cave in Mexico.</title>
        <authorList>
            <person name="Saw J.H."/>
            <person name="Cardona T."/>
            <person name="Montejano G."/>
        </authorList>
    </citation>
    <scope>NUCLEOTIDE SEQUENCE [LARGE SCALE GENOMIC DNA]</scope>
    <source>
        <strain evidence="2">MG652769</strain>
    </source>
</reference>
<proteinExistence type="predicted"/>
<evidence type="ECO:0000256" key="1">
    <source>
        <dbReference type="SAM" id="Phobius"/>
    </source>
</evidence>
<keyword evidence="1" id="KW-1133">Transmembrane helix</keyword>
<dbReference type="EMBL" id="CP063845">
    <property type="protein sequence ID" value="UFP92867.1"/>
    <property type="molecule type" value="Genomic_DNA"/>
</dbReference>
<name>A0ABY3PGU6_9CYAN</name>
<evidence type="ECO:0000313" key="3">
    <source>
        <dbReference type="Proteomes" id="UP001054846"/>
    </source>
</evidence>
<evidence type="ECO:0000313" key="2">
    <source>
        <dbReference type="EMBL" id="UFP92867.1"/>
    </source>
</evidence>
<keyword evidence="3" id="KW-1185">Reference proteome</keyword>
<dbReference type="Proteomes" id="UP001054846">
    <property type="component" value="Chromosome"/>
</dbReference>
<accession>A0ABY3PGU6</accession>
<gene>
    <name evidence="2" type="ORF">ISF26_13650</name>
</gene>
<keyword evidence="1" id="KW-0812">Transmembrane</keyword>
<sequence>MHTALCNLLQERVVRAVRVNRWVWMLAAGVLLLCGPGLGYANPERQGQVWGVEAAAPVLPFKTPSQPVGEVEVRLIGAEVPVSAAEPLMMAQPPVPVSGGPLPLVAAAFPLGEPVAPAEAAAMFVPAEPVGEESSLALKALTSPEPDAVRRPSVGTAPWMKPAPLPLQPRALAIAVPTTASTPKAPGPAAVLAQIAIPLKDGTVATADRLLAVQERVWHWKGGSIRRRIAGLINLLIDTRDLEVACERSGLSLNEVQYLLKSLEH</sequence>
<protein>
    <submittedName>
        <fullName evidence="2">Uncharacterized protein</fullName>
    </submittedName>
</protein>
<organism evidence="2 3">
    <name type="scientific">Gloeobacter morelensis MG652769</name>
    <dbReference type="NCBI Taxonomy" id="2781736"/>
    <lineage>
        <taxon>Bacteria</taxon>
        <taxon>Bacillati</taxon>
        <taxon>Cyanobacteriota</taxon>
        <taxon>Cyanophyceae</taxon>
        <taxon>Gloeobacterales</taxon>
        <taxon>Gloeobacteraceae</taxon>
        <taxon>Gloeobacter</taxon>
        <taxon>Gloeobacter morelensis</taxon>
    </lineage>
</organism>
<dbReference type="RefSeq" id="WP_230839863.1">
    <property type="nucleotide sequence ID" value="NZ_CP063845.1"/>
</dbReference>
<keyword evidence="1" id="KW-0472">Membrane</keyword>
<feature type="transmembrane region" description="Helical" evidence="1">
    <location>
        <begin position="22"/>
        <end position="41"/>
    </location>
</feature>